<reference evidence="1 2" key="1">
    <citation type="submission" date="2023-07" db="EMBL/GenBank/DDBJ databases">
        <title>Sorghum-associated microbial communities from plants grown in Nebraska, USA.</title>
        <authorList>
            <person name="Schachtman D."/>
        </authorList>
    </citation>
    <scope>NUCLEOTIDE SEQUENCE [LARGE SCALE GENOMIC DNA]</scope>
    <source>
        <strain evidence="1 2">BE57</strain>
    </source>
</reference>
<evidence type="ECO:0000313" key="2">
    <source>
        <dbReference type="Proteomes" id="UP001264980"/>
    </source>
</evidence>
<evidence type="ECO:0008006" key="3">
    <source>
        <dbReference type="Google" id="ProtNLM"/>
    </source>
</evidence>
<comment type="caution">
    <text evidence="1">The sequence shown here is derived from an EMBL/GenBank/DDBJ whole genome shotgun (WGS) entry which is preliminary data.</text>
</comment>
<proteinExistence type="predicted"/>
<sequence length="46" mass="4939">MNSYQVTERGAGQLTISAGDFQGGVFLYDLVTDGKSNGVKKMVVQK</sequence>
<protein>
    <recommendedName>
        <fullName evidence="3">T9SS type A sorting domain-containing protein</fullName>
    </recommendedName>
</protein>
<dbReference type="EMBL" id="JAVDTI010000001">
    <property type="protein sequence ID" value="MDR6804059.1"/>
    <property type="molecule type" value="Genomic_DNA"/>
</dbReference>
<accession>A0ABU1QSF1</accession>
<organism evidence="1 2">
    <name type="scientific">Dyadobacter fermentans</name>
    <dbReference type="NCBI Taxonomy" id="94254"/>
    <lineage>
        <taxon>Bacteria</taxon>
        <taxon>Pseudomonadati</taxon>
        <taxon>Bacteroidota</taxon>
        <taxon>Cytophagia</taxon>
        <taxon>Cytophagales</taxon>
        <taxon>Spirosomataceae</taxon>
        <taxon>Dyadobacter</taxon>
    </lineage>
</organism>
<keyword evidence="2" id="KW-1185">Reference proteome</keyword>
<dbReference type="Proteomes" id="UP001264980">
    <property type="component" value="Unassembled WGS sequence"/>
</dbReference>
<gene>
    <name evidence="1" type="ORF">J2W84_001096</name>
</gene>
<name>A0ABU1QSF1_9BACT</name>
<dbReference type="RefSeq" id="WP_309981404.1">
    <property type="nucleotide sequence ID" value="NZ_JAVDTI010000001.1"/>
</dbReference>
<evidence type="ECO:0000313" key="1">
    <source>
        <dbReference type="EMBL" id="MDR6804059.1"/>
    </source>
</evidence>